<sequence length="138" mass="15135">MTDGLDPSGGLIAAIARGIQTLIPGAPQPKLRLSVAGHREGTETLVVWARVTNEGGAPITIDTVSCHVRAGRFSGHLIPLTFRSRPKPPFRLASHSSAQWQRRIKIKEQWMRARNADCTVFISGGGVNVYKRSRIVQR</sequence>
<organism evidence="1 2">
    <name type="scientific">Nocardia suismassiliense</name>
    <dbReference type="NCBI Taxonomy" id="2077092"/>
    <lineage>
        <taxon>Bacteria</taxon>
        <taxon>Bacillati</taxon>
        <taxon>Actinomycetota</taxon>
        <taxon>Actinomycetes</taxon>
        <taxon>Mycobacteriales</taxon>
        <taxon>Nocardiaceae</taxon>
        <taxon>Nocardia</taxon>
    </lineage>
</organism>
<evidence type="ECO:0000313" key="2">
    <source>
        <dbReference type="Proteomes" id="UP001601948"/>
    </source>
</evidence>
<accession>A0ABW6R7W6</accession>
<comment type="caution">
    <text evidence="1">The sequence shown here is derived from an EMBL/GenBank/DDBJ whole genome shotgun (WGS) entry which is preliminary data.</text>
</comment>
<dbReference type="EMBL" id="JBIAPI010000016">
    <property type="protein sequence ID" value="MFF3228843.1"/>
    <property type="molecule type" value="Genomic_DNA"/>
</dbReference>
<proteinExistence type="predicted"/>
<protein>
    <submittedName>
        <fullName evidence="1">Uncharacterized protein</fullName>
    </submittedName>
</protein>
<dbReference type="Proteomes" id="UP001601948">
    <property type="component" value="Unassembled WGS sequence"/>
</dbReference>
<gene>
    <name evidence="1" type="ORF">ACFYV7_39040</name>
</gene>
<evidence type="ECO:0000313" key="1">
    <source>
        <dbReference type="EMBL" id="MFF3228843.1"/>
    </source>
</evidence>
<name>A0ABW6R7W6_9NOCA</name>
<keyword evidence="2" id="KW-1185">Reference proteome</keyword>
<dbReference type="RefSeq" id="WP_387725962.1">
    <property type="nucleotide sequence ID" value="NZ_JBIAPI010000016.1"/>
</dbReference>
<reference evidence="1 2" key="1">
    <citation type="submission" date="2024-10" db="EMBL/GenBank/DDBJ databases">
        <title>The Natural Products Discovery Center: Release of the First 8490 Sequenced Strains for Exploring Actinobacteria Biosynthetic Diversity.</title>
        <authorList>
            <person name="Kalkreuter E."/>
            <person name="Kautsar S.A."/>
            <person name="Yang D."/>
            <person name="Bader C.D."/>
            <person name="Teijaro C.N."/>
            <person name="Fluegel L."/>
            <person name="Davis C.M."/>
            <person name="Simpson J.R."/>
            <person name="Lauterbach L."/>
            <person name="Steele A.D."/>
            <person name="Gui C."/>
            <person name="Meng S."/>
            <person name="Li G."/>
            <person name="Viehrig K."/>
            <person name="Ye F."/>
            <person name="Su P."/>
            <person name="Kiefer A.F."/>
            <person name="Nichols A."/>
            <person name="Cepeda A.J."/>
            <person name="Yan W."/>
            <person name="Fan B."/>
            <person name="Jiang Y."/>
            <person name="Adhikari A."/>
            <person name="Zheng C.-J."/>
            <person name="Schuster L."/>
            <person name="Cowan T.M."/>
            <person name="Smanski M.J."/>
            <person name="Chevrette M.G."/>
            <person name="De Carvalho L.P.S."/>
            <person name="Shen B."/>
        </authorList>
    </citation>
    <scope>NUCLEOTIDE SEQUENCE [LARGE SCALE GENOMIC DNA]</scope>
    <source>
        <strain evidence="1 2">NPDC003040</strain>
    </source>
</reference>